<reference evidence="3" key="1">
    <citation type="journal article" date="2019" name="Int. J. Syst. Evol. Microbiol.">
        <title>The Global Catalogue of Microorganisms (GCM) 10K type strain sequencing project: providing services to taxonomists for standard genome sequencing and annotation.</title>
        <authorList>
            <consortium name="The Broad Institute Genomics Platform"/>
            <consortium name="The Broad Institute Genome Sequencing Center for Infectious Disease"/>
            <person name="Wu L."/>
            <person name="Ma J."/>
        </authorList>
    </citation>
    <scope>NUCLEOTIDE SEQUENCE [LARGE SCALE GENOMIC DNA]</scope>
    <source>
        <strain evidence="3">KCTC 22280</strain>
    </source>
</reference>
<dbReference type="InterPro" id="IPR013766">
    <property type="entry name" value="Thioredoxin_domain"/>
</dbReference>
<dbReference type="Gene3D" id="3.40.30.10">
    <property type="entry name" value="Glutaredoxin"/>
    <property type="match status" value="1"/>
</dbReference>
<dbReference type="PROSITE" id="PS51352">
    <property type="entry name" value="THIOREDOXIN_2"/>
    <property type="match status" value="1"/>
</dbReference>
<dbReference type="InterPro" id="IPR050620">
    <property type="entry name" value="Thioredoxin_H-type-like"/>
</dbReference>
<comment type="caution">
    <text evidence="2">The sequence shown here is derived from an EMBL/GenBank/DDBJ whole genome shotgun (WGS) entry which is preliminary data.</text>
</comment>
<feature type="domain" description="Thioredoxin" evidence="1">
    <location>
        <begin position="1"/>
        <end position="107"/>
    </location>
</feature>
<organism evidence="2 3">
    <name type="scientific">Marinobacter zhanjiangensis</name>
    <dbReference type="NCBI Taxonomy" id="578215"/>
    <lineage>
        <taxon>Bacteria</taxon>
        <taxon>Pseudomonadati</taxon>
        <taxon>Pseudomonadota</taxon>
        <taxon>Gammaproteobacteria</taxon>
        <taxon>Pseudomonadales</taxon>
        <taxon>Marinobacteraceae</taxon>
        <taxon>Marinobacter</taxon>
    </lineage>
</organism>
<evidence type="ECO:0000259" key="1">
    <source>
        <dbReference type="PROSITE" id="PS51352"/>
    </source>
</evidence>
<dbReference type="Proteomes" id="UP000601597">
    <property type="component" value="Unassembled WGS sequence"/>
</dbReference>
<name>A0ABQ3ATS7_9GAMM</name>
<dbReference type="SUPFAM" id="SSF52833">
    <property type="entry name" value="Thioredoxin-like"/>
    <property type="match status" value="1"/>
</dbReference>
<sequence length="107" mass="11868">MPFVSQYSAESPTREQIDEASGPLVIEFGTGWCGYCQAAQPVIAEALEAHRTISHLKVEDGKGRRLGRTFGVKLWPTLIFLKDGEEVARVVRPTGRDAIEDGLRRID</sequence>
<dbReference type="RefSeq" id="WP_189574032.1">
    <property type="nucleotide sequence ID" value="NZ_BMXV01000002.1"/>
</dbReference>
<dbReference type="Pfam" id="PF00085">
    <property type="entry name" value="Thioredoxin"/>
    <property type="match status" value="1"/>
</dbReference>
<keyword evidence="3" id="KW-1185">Reference proteome</keyword>
<protein>
    <submittedName>
        <fullName evidence="2">Thiol reductase thioredoxin</fullName>
    </submittedName>
</protein>
<dbReference type="PANTHER" id="PTHR10438:SF468">
    <property type="entry name" value="THIOREDOXIN-1-RELATED"/>
    <property type="match status" value="1"/>
</dbReference>
<dbReference type="CDD" id="cd02947">
    <property type="entry name" value="TRX_family"/>
    <property type="match status" value="1"/>
</dbReference>
<evidence type="ECO:0000313" key="2">
    <source>
        <dbReference type="EMBL" id="GGY66101.1"/>
    </source>
</evidence>
<dbReference type="EMBL" id="BMXV01000002">
    <property type="protein sequence ID" value="GGY66101.1"/>
    <property type="molecule type" value="Genomic_DNA"/>
</dbReference>
<dbReference type="PANTHER" id="PTHR10438">
    <property type="entry name" value="THIOREDOXIN"/>
    <property type="match status" value="1"/>
</dbReference>
<accession>A0ABQ3ATS7</accession>
<evidence type="ECO:0000313" key="3">
    <source>
        <dbReference type="Proteomes" id="UP000601597"/>
    </source>
</evidence>
<dbReference type="InterPro" id="IPR036249">
    <property type="entry name" value="Thioredoxin-like_sf"/>
</dbReference>
<proteinExistence type="predicted"/>
<gene>
    <name evidence="2" type="ORF">GCM10007071_11110</name>
</gene>